<organism evidence="1 2">
    <name type="scientific">Thanatephorus cucumeris (strain AG1-IB / isolate 7/3/14)</name>
    <name type="common">Lettuce bottom rot fungus</name>
    <name type="synonym">Rhizoctonia solani</name>
    <dbReference type="NCBI Taxonomy" id="1108050"/>
    <lineage>
        <taxon>Eukaryota</taxon>
        <taxon>Fungi</taxon>
        <taxon>Dikarya</taxon>
        <taxon>Basidiomycota</taxon>
        <taxon>Agaricomycotina</taxon>
        <taxon>Agaricomycetes</taxon>
        <taxon>Cantharellales</taxon>
        <taxon>Ceratobasidiaceae</taxon>
        <taxon>Rhizoctonia</taxon>
        <taxon>Rhizoctonia solani AG-1</taxon>
    </lineage>
</organism>
<reference evidence="1 2" key="1">
    <citation type="submission" date="2014-11" db="EMBL/GenBank/DDBJ databases">
        <authorList>
            <person name="Wibberg Daniel"/>
        </authorList>
    </citation>
    <scope>NUCLEOTIDE SEQUENCE [LARGE SCALE GENOMIC DNA]</scope>
    <source>
        <strain evidence="1">Rhizoctonia solani AG1-IB 7/3/14</strain>
    </source>
</reference>
<dbReference type="Proteomes" id="UP000059188">
    <property type="component" value="Unassembled WGS sequence"/>
</dbReference>
<evidence type="ECO:0000313" key="1">
    <source>
        <dbReference type="EMBL" id="CEL57559.1"/>
    </source>
</evidence>
<gene>
    <name evidence="1" type="ORF">RSOLAG1IB_02301</name>
</gene>
<keyword evidence="2" id="KW-1185">Reference proteome</keyword>
<name>A0A0B7FL10_THACB</name>
<proteinExistence type="predicted"/>
<protein>
    <submittedName>
        <fullName evidence="1">Uncharacterized protein</fullName>
    </submittedName>
</protein>
<dbReference type="AlphaFoldDB" id="A0A0B7FL10"/>
<evidence type="ECO:0000313" key="2">
    <source>
        <dbReference type="Proteomes" id="UP000059188"/>
    </source>
</evidence>
<dbReference type="EMBL" id="LN679102">
    <property type="protein sequence ID" value="CEL57559.1"/>
    <property type="molecule type" value="Genomic_DNA"/>
</dbReference>
<sequence>MFEIMQNGSSVGLNDARGTPFLCGPPEGFPRPFSDPRHSLTYTQVSLPVLYAFPPALIRASQPRTHRYFWTRD</sequence>
<accession>A0A0B7FL10</accession>